<proteinExistence type="predicted"/>
<dbReference type="EMBL" id="CAKMMF010000025">
    <property type="protein sequence ID" value="CAH1215800.1"/>
    <property type="molecule type" value="Genomic_DNA"/>
</dbReference>
<feature type="transmembrane region" description="Helical" evidence="1">
    <location>
        <begin position="232"/>
        <end position="254"/>
    </location>
</feature>
<organism evidence="2 3">
    <name type="scientific">Paenibacillus plantiphilus</name>
    <dbReference type="NCBI Taxonomy" id="2905650"/>
    <lineage>
        <taxon>Bacteria</taxon>
        <taxon>Bacillati</taxon>
        <taxon>Bacillota</taxon>
        <taxon>Bacilli</taxon>
        <taxon>Bacillales</taxon>
        <taxon>Paenibacillaceae</taxon>
        <taxon>Paenibacillus</taxon>
    </lineage>
</organism>
<dbReference type="RefSeq" id="WP_236344371.1">
    <property type="nucleotide sequence ID" value="NZ_CAKMMF010000025.1"/>
</dbReference>
<feature type="transmembrane region" description="Helical" evidence="1">
    <location>
        <begin position="116"/>
        <end position="134"/>
    </location>
</feature>
<dbReference type="PANTHER" id="PTHR36832">
    <property type="entry name" value="SLR1174 PROTEIN-RELATED"/>
    <property type="match status" value="1"/>
</dbReference>
<protein>
    <recommendedName>
        <fullName evidence="4">ABC transporter permease</fullName>
    </recommendedName>
</protein>
<reference evidence="2" key="1">
    <citation type="submission" date="2022-01" db="EMBL/GenBank/DDBJ databases">
        <authorList>
            <person name="Criscuolo A."/>
        </authorList>
    </citation>
    <scope>NUCLEOTIDE SEQUENCE</scope>
    <source>
        <strain evidence="2">CIP111893</strain>
    </source>
</reference>
<gene>
    <name evidence="2" type="ORF">PAECIP111893_04031</name>
</gene>
<feature type="transmembrane region" description="Helical" evidence="1">
    <location>
        <begin position="180"/>
        <end position="199"/>
    </location>
</feature>
<evidence type="ECO:0000313" key="2">
    <source>
        <dbReference type="EMBL" id="CAH1215800.1"/>
    </source>
</evidence>
<feature type="transmembrane region" description="Helical" evidence="1">
    <location>
        <begin position="20"/>
        <end position="43"/>
    </location>
</feature>
<sequence length="266" mass="30360">MNVYYKLMLNAVQSSTAYRFHTFVTTFQRLIGIFVQISLWTALYKGAQSFQIEIAQASLQEMWMYVVYSSLLGMIVTNGNIYSLSDKIQTGHIVTTLIRPIGLFRSLLCETLGSKVFMILFEIIPVMIVSHFVFGLPLPTIEAIPVLMIMIVVAFTTFFLMTFIVGMSSFWYIRTFHLEFMLNHVMNFFSGLLIPLWFFPRELRAVMEWLPFDLVYYAPLSVLLGKAKYAEIGVMLAKGCVWIALLAAAAVMVWHLGKRKLVIQGG</sequence>
<dbReference type="Proteomes" id="UP000838686">
    <property type="component" value="Unassembled WGS sequence"/>
</dbReference>
<feature type="transmembrane region" description="Helical" evidence="1">
    <location>
        <begin position="146"/>
        <end position="173"/>
    </location>
</feature>
<feature type="transmembrane region" description="Helical" evidence="1">
    <location>
        <begin position="63"/>
        <end position="82"/>
    </location>
</feature>
<keyword evidence="1" id="KW-1133">Transmembrane helix</keyword>
<name>A0ABM9CKB6_9BACL</name>
<evidence type="ECO:0008006" key="4">
    <source>
        <dbReference type="Google" id="ProtNLM"/>
    </source>
</evidence>
<keyword evidence="1" id="KW-0472">Membrane</keyword>
<accession>A0ABM9CKB6</accession>
<dbReference type="PANTHER" id="PTHR36832:SF1">
    <property type="entry name" value="SLR1174 PROTEIN"/>
    <property type="match status" value="1"/>
</dbReference>
<keyword evidence="1" id="KW-0812">Transmembrane</keyword>
<evidence type="ECO:0000313" key="3">
    <source>
        <dbReference type="Proteomes" id="UP000838686"/>
    </source>
</evidence>
<keyword evidence="3" id="KW-1185">Reference proteome</keyword>
<evidence type="ECO:0000256" key="1">
    <source>
        <dbReference type="SAM" id="Phobius"/>
    </source>
</evidence>
<comment type="caution">
    <text evidence="2">The sequence shown here is derived from an EMBL/GenBank/DDBJ whole genome shotgun (WGS) entry which is preliminary data.</text>
</comment>